<feature type="transmembrane region" description="Helical" evidence="2">
    <location>
        <begin position="211"/>
        <end position="236"/>
    </location>
</feature>
<feature type="transmembrane region" description="Helical" evidence="2">
    <location>
        <begin position="75"/>
        <end position="99"/>
    </location>
</feature>
<proteinExistence type="predicted"/>
<evidence type="ECO:0000256" key="1">
    <source>
        <dbReference type="SAM" id="MobiDB-lite"/>
    </source>
</evidence>
<feature type="transmembrane region" description="Helical" evidence="2">
    <location>
        <begin position="27"/>
        <end position="55"/>
    </location>
</feature>
<dbReference type="OrthoDB" id="980055at2"/>
<feature type="transmembrane region" description="Helical" evidence="2">
    <location>
        <begin position="120"/>
        <end position="140"/>
    </location>
</feature>
<keyword evidence="2" id="KW-0472">Membrane</keyword>
<sequence>MASAWTLKRGSGGRASAASGRGSDRTVVGLAAMLFVVSAAVIIVWCGSMAAMGGMPMPGGWTMSMAWMRMPGQSWAFAATMFLAMWVVMMAAMMLPSLAPMLLRFRRAVEGRGTRGLRSLTALVGAGYFLVWSLAGLAAYPIGVGLAAAAMRVPALSQAFPVVAGVVVLIAGALQFTAWKARHLACCRMGPGDGFPSPANAGGAFRHGMWLGLHCVTCCGGLMVILLVVGVMNLWAMAVVASAITFERFAPDGERAAHAVGIVTCLAGLLMIGLAIAG</sequence>
<keyword evidence="2" id="KW-1133">Transmembrane helix</keyword>
<feature type="region of interest" description="Disordered" evidence="1">
    <location>
        <begin position="1"/>
        <end position="21"/>
    </location>
</feature>
<accession>A0A1G6B493</accession>
<dbReference type="AlphaFoldDB" id="A0A1G6B493"/>
<reference evidence="3 4" key="1">
    <citation type="submission" date="2016-10" db="EMBL/GenBank/DDBJ databases">
        <authorList>
            <person name="de Groot N.N."/>
        </authorList>
    </citation>
    <scope>NUCLEOTIDE SEQUENCE [LARGE SCALE GENOMIC DNA]</scope>
    <source>
        <strain evidence="3 4">ATCC 35022</strain>
    </source>
</reference>
<name>A0A1G6B493_9HYPH</name>
<keyword evidence="2" id="KW-0812">Transmembrane</keyword>
<protein>
    <submittedName>
        <fullName evidence="3">Predicted metal-binding membrane protein</fullName>
    </submittedName>
</protein>
<dbReference type="Proteomes" id="UP000199071">
    <property type="component" value="Unassembled WGS sequence"/>
</dbReference>
<dbReference type="EMBL" id="FMXQ01000002">
    <property type="protein sequence ID" value="SDB15481.1"/>
    <property type="molecule type" value="Genomic_DNA"/>
</dbReference>
<dbReference type="STRING" id="665467.SAMN02982931_01212"/>
<gene>
    <name evidence="3" type="ORF">SAMN02982931_01212</name>
</gene>
<feature type="transmembrane region" description="Helical" evidence="2">
    <location>
        <begin position="160"/>
        <end position="179"/>
    </location>
</feature>
<evidence type="ECO:0000313" key="3">
    <source>
        <dbReference type="EMBL" id="SDB15481.1"/>
    </source>
</evidence>
<evidence type="ECO:0000313" key="4">
    <source>
        <dbReference type="Proteomes" id="UP000199071"/>
    </source>
</evidence>
<dbReference type="InterPro" id="IPR018688">
    <property type="entry name" value="PpoB2-like"/>
</dbReference>
<evidence type="ECO:0000256" key="2">
    <source>
        <dbReference type="SAM" id="Phobius"/>
    </source>
</evidence>
<feature type="transmembrane region" description="Helical" evidence="2">
    <location>
        <begin position="256"/>
        <end position="277"/>
    </location>
</feature>
<dbReference type="Pfam" id="PF09948">
    <property type="entry name" value="PpoB2"/>
    <property type="match status" value="1"/>
</dbReference>
<organism evidence="3 4">
    <name type="scientific">Bauldia litoralis</name>
    <dbReference type="NCBI Taxonomy" id="665467"/>
    <lineage>
        <taxon>Bacteria</taxon>
        <taxon>Pseudomonadati</taxon>
        <taxon>Pseudomonadota</taxon>
        <taxon>Alphaproteobacteria</taxon>
        <taxon>Hyphomicrobiales</taxon>
        <taxon>Kaistiaceae</taxon>
        <taxon>Bauldia</taxon>
    </lineage>
</organism>
<keyword evidence="4" id="KW-1185">Reference proteome</keyword>